<accession>H8H1A3</accession>
<evidence type="ECO:0000313" key="1">
    <source>
        <dbReference type="EMBL" id="AFD27300.1"/>
    </source>
</evidence>
<dbReference type="EMBL" id="CP002193">
    <property type="protein sequence ID" value="AFD27300.1"/>
    <property type="molecule type" value="Genomic_DNA"/>
</dbReference>
<dbReference type="AlphaFoldDB" id="H8H1A3"/>
<dbReference type="RefSeq" id="WP_014686397.1">
    <property type="nucleotide sequence ID" value="NC_017791.1"/>
</dbReference>
<dbReference type="KEGG" id="dgo:DGo_PB0031"/>
<organism evidence="1 2">
    <name type="scientific">Deinococcus gobiensis (strain DSM 21396 / JCM 16679 / CGMCC 1.7299 / I-0)</name>
    <dbReference type="NCBI Taxonomy" id="745776"/>
    <lineage>
        <taxon>Bacteria</taxon>
        <taxon>Thermotogati</taxon>
        <taxon>Deinococcota</taxon>
        <taxon>Deinococci</taxon>
        <taxon>Deinococcales</taxon>
        <taxon>Deinococcaceae</taxon>
        <taxon>Deinococcus</taxon>
    </lineage>
</organism>
<name>H8H1A3_DEIGI</name>
<gene>
    <name evidence="1" type="ordered locus">DGo_PB0031</name>
</gene>
<dbReference type="Proteomes" id="UP000007575">
    <property type="component" value="Plasmid P2"/>
</dbReference>
<keyword evidence="2" id="KW-1185">Reference proteome</keyword>
<sequence>MVHPPCLRTSLHAALTAVYGPALQFVDFTLDGTVPYGMNAYGHDDALLCPTLACLQTHLPEALHPDETEASLQSRCAQDYGVSAEMEATLLRPGTDLRGLLDAHIEVQGHRQHFTLILS</sequence>
<dbReference type="HOGENOM" id="CLU_2057536_0_0_0"/>
<proteinExistence type="predicted"/>
<evidence type="ECO:0000313" key="2">
    <source>
        <dbReference type="Proteomes" id="UP000007575"/>
    </source>
</evidence>
<geneLocation type="plasmid" evidence="1 2">
    <name>P2</name>
</geneLocation>
<keyword evidence="1" id="KW-0614">Plasmid</keyword>
<reference evidence="1 2" key="1">
    <citation type="journal article" date="2012" name="PLoS ONE">
        <title>Genome sequence and transcriptome analysis of the radioresistant bacterium Deinococcus gobiensis: insights into the extreme environmental adaptations.</title>
        <authorList>
            <person name="Yuan M."/>
            <person name="Chen M."/>
            <person name="Zhang W."/>
            <person name="Lu W."/>
            <person name="Wang J."/>
            <person name="Yang M."/>
            <person name="Zhao P."/>
            <person name="Tang R."/>
            <person name="Li X."/>
            <person name="Hao Y."/>
            <person name="Zhou Z."/>
            <person name="Zhan Y."/>
            <person name="Yu H."/>
            <person name="Teng C."/>
            <person name="Yan Y."/>
            <person name="Ping S."/>
            <person name="Wang Y."/>
            <person name="Lin M."/>
        </authorList>
    </citation>
    <scope>NUCLEOTIDE SEQUENCE [LARGE SCALE GENOMIC DNA]</scope>
    <source>
        <strain evidence="2">DSM 21396 / JCM 16679 / CGMCC 1.7299 / I-0</strain>
        <plasmid evidence="1">P2</plasmid>
    </source>
</reference>
<protein>
    <submittedName>
        <fullName evidence="1">Uncharacterized protein</fullName>
    </submittedName>
</protein>
<dbReference type="PATRIC" id="fig|745776.4.peg.3446"/>
<dbReference type="OrthoDB" id="9832922at2"/>